<accession>A0A834C908</accession>
<dbReference type="AlphaFoldDB" id="A0A834C908"/>
<organism evidence="1 2">
    <name type="scientific">Oryzias melastigma</name>
    <name type="common">Marine medaka</name>
    <dbReference type="NCBI Taxonomy" id="30732"/>
    <lineage>
        <taxon>Eukaryota</taxon>
        <taxon>Metazoa</taxon>
        <taxon>Chordata</taxon>
        <taxon>Craniata</taxon>
        <taxon>Vertebrata</taxon>
        <taxon>Euteleostomi</taxon>
        <taxon>Actinopterygii</taxon>
        <taxon>Neopterygii</taxon>
        <taxon>Teleostei</taxon>
        <taxon>Neoteleostei</taxon>
        <taxon>Acanthomorphata</taxon>
        <taxon>Ovalentaria</taxon>
        <taxon>Atherinomorphae</taxon>
        <taxon>Beloniformes</taxon>
        <taxon>Adrianichthyidae</taxon>
        <taxon>Oryziinae</taxon>
        <taxon>Oryzias</taxon>
    </lineage>
</organism>
<sequence length="132" mass="14241">MRGWSAADAICSVCMLIRRLTHFCSRLADKHGYRGEGCTNGQTWSSVRGLLKTALGSVGAHSSGFVPPIDKNLKVLTRLNSAHSHRLHIRFVAARYPGDLSLKPIGPLLPGSCVALGRRLLGAAKPPSNLWD</sequence>
<evidence type="ECO:0000313" key="1">
    <source>
        <dbReference type="EMBL" id="KAF6724278.1"/>
    </source>
</evidence>
<name>A0A834C908_ORYME</name>
<dbReference type="EMBL" id="WKFB01000400">
    <property type="protein sequence ID" value="KAF6724278.1"/>
    <property type="molecule type" value="Genomic_DNA"/>
</dbReference>
<evidence type="ECO:0000313" key="2">
    <source>
        <dbReference type="Proteomes" id="UP000646548"/>
    </source>
</evidence>
<protein>
    <submittedName>
        <fullName evidence="1">Uncharacterized protein</fullName>
    </submittedName>
</protein>
<proteinExistence type="predicted"/>
<reference evidence="1" key="1">
    <citation type="journal article" name="BMC Genomics">
        <title>Long-read sequencing and de novo genome assembly of marine medaka (Oryzias melastigma).</title>
        <authorList>
            <person name="Liang P."/>
            <person name="Saqib H.S.A."/>
            <person name="Ni X."/>
            <person name="Shen Y."/>
        </authorList>
    </citation>
    <scope>NUCLEOTIDE SEQUENCE</scope>
    <source>
        <strain evidence="1">Bigg-433</strain>
    </source>
</reference>
<comment type="caution">
    <text evidence="1">The sequence shown here is derived from an EMBL/GenBank/DDBJ whole genome shotgun (WGS) entry which is preliminary data.</text>
</comment>
<gene>
    <name evidence="1" type="ORF">FQA47_003742</name>
</gene>
<dbReference type="Proteomes" id="UP000646548">
    <property type="component" value="Unassembled WGS sequence"/>
</dbReference>